<dbReference type="InterPro" id="IPR029382">
    <property type="entry name" value="NCU-G1"/>
</dbReference>
<evidence type="ECO:0000256" key="8">
    <source>
        <dbReference type="ARBA" id="ARBA00024176"/>
    </source>
</evidence>
<comment type="function">
    <text evidence="8">Required to protect lysosomal transporter MFSD1 from lysosomal proteolysis and for MFSD1 lysosomal localization.</text>
</comment>
<feature type="signal peptide" evidence="11">
    <location>
        <begin position="1"/>
        <end position="28"/>
    </location>
</feature>
<keyword evidence="4" id="KW-1133">Transmembrane helix</keyword>
<evidence type="ECO:0000256" key="4">
    <source>
        <dbReference type="ARBA" id="ARBA00022989"/>
    </source>
</evidence>
<evidence type="ECO:0000256" key="11">
    <source>
        <dbReference type="SAM" id="SignalP"/>
    </source>
</evidence>
<keyword evidence="2" id="KW-0812">Transmembrane</keyword>
<keyword evidence="7" id="KW-0458">Lysosome</keyword>
<dbReference type="AlphaFoldDB" id="A0A7R9QXR6"/>
<evidence type="ECO:0000256" key="2">
    <source>
        <dbReference type="ARBA" id="ARBA00022692"/>
    </source>
</evidence>
<keyword evidence="5" id="KW-0472">Membrane</keyword>
<keyword evidence="13" id="KW-1185">Reference proteome</keyword>
<evidence type="ECO:0000256" key="5">
    <source>
        <dbReference type="ARBA" id="ARBA00023136"/>
    </source>
</evidence>
<gene>
    <name evidence="12" type="ORF">ONB1V03_LOCUS17408</name>
</gene>
<reference evidence="12" key="1">
    <citation type="submission" date="2020-11" db="EMBL/GenBank/DDBJ databases">
        <authorList>
            <person name="Tran Van P."/>
        </authorList>
    </citation>
    <scope>NUCLEOTIDE SEQUENCE</scope>
</reference>
<dbReference type="Proteomes" id="UP000728032">
    <property type="component" value="Unassembled WGS sequence"/>
</dbReference>
<comment type="subcellular location">
    <subcellularLocation>
        <location evidence="9">Lysosome membrane</location>
        <topology evidence="9">Single-pass type I membrane protein</topology>
        <orientation evidence="9">Lumenal side</orientation>
    </subcellularLocation>
</comment>
<dbReference type="OrthoDB" id="6510995at2759"/>
<evidence type="ECO:0000256" key="9">
    <source>
        <dbReference type="ARBA" id="ARBA00024189"/>
    </source>
</evidence>
<dbReference type="EMBL" id="OC936292">
    <property type="protein sequence ID" value="CAD7660845.1"/>
    <property type="molecule type" value="Genomic_DNA"/>
</dbReference>
<comment type="similarity">
    <text evidence="1">Belongs to the GLMP family.</text>
</comment>
<evidence type="ECO:0000256" key="1">
    <source>
        <dbReference type="ARBA" id="ARBA00010599"/>
    </source>
</evidence>
<protein>
    <submittedName>
        <fullName evidence="12">Uncharacterized protein</fullName>
    </submittedName>
</protein>
<accession>A0A7R9QXR6</accession>
<comment type="subunit">
    <text evidence="10">Interacts (via lumenal domain) with lysosomal protein MFSD1; the interaction starts while both proteins are still in the endoplasmic reticulum and is required for stabilization of MFSD1 in lysosomes but has no direct effect on its targeting to lysosomes or transporter activity.</text>
</comment>
<sequence length="413" mass="46077">MQTFSCLNRIQWPSLVFLVLCLMNAIHCRELSYVVNPGCDQSCEQWTAAKKSLNLVHISSKDTSDTIHFLWSSITSIPPTLLIVKTPSDATLTIDYAKLLQTKSTSPDGGISFSKEPLNAIGVQFSRLFFFNDINKSGSYDEKDPIFEVMWKDFHWTPVANGSAKDSIELHLKNSDEIETNESAIKGTIEFVLRVDSSDGRGEELPHLAFTDNSVSLSLNVMDVEYDKTEAFNKSLHDQILPRVMTSIFVINDIKDNTTKSDPSIETLTSIDDEYTPGAFDLIHMKVDSNKGSKSENENKAFIQWKPIAYNSDDRIIANTLDVIHKGFDSINGTDLAKNNSLFLESFFNTRTKSSHSFNLTFGASDDEKYYDDKKYIGYSFVVGLGAAPEDSLSTLVKMIILVGFGLPALVTC</sequence>
<evidence type="ECO:0000313" key="12">
    <source>
        <dbReference type="EMBL" id="CAD7660845.1"/>
    </source>
</evidence>
<evidence type="ECO:0000313" key="13">
    <source>
        <dbReference type="Proteomes" id="UP000728032"/>
    </source>
</evidence>
<dbReference type="EMBL" id="CAJPVJ010021467">
    <property type="protein sequence ID" value="CAG2177981.1"/>
    <property type="molecule type" value="Genomic_DNA"/>
</dbReference>
<dbReference type="PANTHER" id="PTHR31981:SF1">
    <property type="entry name" value="GLYCOSYLATED LYSOSOMAL MEMBRANE PROTEIN"/>
    <property type="match status" value="1"/>
</dbReference>
<evidence type="ECO:0000256" key="7">
    <source>
        <dbReference type="ARBA" id="ARBA00023228"/>
    </source>
</evidence>
<organism evidence="12">
    <name type="scientific">Oppiella nova</name>
    <dbReference type="NCBI Taxonomy" id="334625"/>
    <lineage>
        <taxon>Eukaryota</taxon>
        <taxon>Metazoa</taxon>
        <taxon>Ecdysozoa</taxon>
        <taxon>Arthropoda</taxon>
        <taxon>Chelicerata</taxon>
        <taxon>Arachnida</taxon>
        <taxon>Acari</taxon>
        <taxon>Acariformes</taxon>
        <taxon>Sarcoptiformes</taxon>
        <taxon>Oribatida</taxon>
        <taxon>Brachypylina</taxon>
        <taxon>Oppioidea</taxon>
        <taxon>Oppiidae</taxon>
        <taxon>Oppiella</taxon>
    </lineage>
</organism>
<dbReference type="Pfam" id="PF15065">
    <property type="entry name" value="NCU-G1"/>
    <property type="match status" value="1"/>
</dbReference>
<keyword evidence="6" id="KW-0325">Glycoprotein</keyword>
<feature type="chain" id="PRO_5036211974" evidence="11">
    <location>
        <begin position="29"/>
        <end position="413"/>
    </location>
</feature>
<evidence type="ECO:0000256" key="6">
    <source>
        <dbReference type="ARBA" id="ARBA00023180"/>
    </source>
</evidence>
<evidence type="ECO:0000256" key="10">
    <source>
        <dbReference type="ARBA" id="ARBA00044960"/>
    </source>
</evidence>
<dbReference type="PANTHER" id="PTHR31981">
    <property type="entry name" value="GLYCOSYLATED LYSOSOMAL MEMBRANE PROTEIN"/>
    <property type="match status" value="1"/>
</dbReference>
<evidence type="ECO:0000256" key="3">
    <source>
        <dbReference type="ARBA" id="ARBA00022729"/>
    </source>
</evidence>
<name>A0A7R9QXR6_9ACAR</name>
<dbReference type="GO" id="GO:0005765">
    <property type="term" value="C:lysosomal membrane"/>
    <property type="evidence" value="ECO:0007669"/>
    <property type="project" value="UniProtKB-SubCell"/>
</dbReference>
<feature type="non-terminal residue" evidence="12">
    <location>
        <position position="1"/>
    </location>
</feature>
<keyword evidence="3 11" id="KW-0732">Signal</keyword>
<proteinExistence type="inferred from homology"/>